<reference evidence="1" key="1">
    <citation type="submission" date="2020-05" db="EMBL/GenBank/DDBJ databases">
        <authorList>
            <person name="Chiriac C."/>
            <person name="Salcher M."/>
            <person name="Ghai R."/>
            <person name="Kavagutti S V."/>
        </authorList>
    </citation>
    <scope>NUCLEOTIDE SEQUENCE</scope>
</reference>
<name>A0A6J6G6E1_9ZZZZ</name>
<organism evidence="1">
    <name type="scientific">freshwater metagenome</name>
    <dbReference type="NCBI Taxonomy" id="449393"/>
    <lineage>
        <taxon>unclassified sequences</taxon>
        <taxon>metagenomes</taxon>
        <taxon>ecological metagenomes</taxon>
    </lineage>
</organism>
<accession>A0A6J6G6E1</accession>
<sequence>MDAFVTPDPELAATAPSDRTTLTEVIDAYRDSGFAGDFTAEPRDPGSAGPVAAGGAVSTAVVRCGRCATSSDPGGLQIHSIRRLEGASDPADMVAIVATTCPVCGSEGTLVLGFGPMSSAVDADVLGAMQDVRGDGVLPPAIAPGERGTTDRP</sequence>
<dbReference type="EMBL" id="CAEZSR010000263">
    <property type="protein sequence ID" value="CAB4594913.1"/>
    <property type="molecule type" value="Genomic_DNA"/>
</dbReference>
<dbReference type="AlphaFoldDB" id="A0A6J6G6E1"/>
<evidence type="ECO:0000313" key="1">
    <source>
        <dbReference type="EMBL" id="CAB4594913.1"/>
    </source>
</evidence>
<protein>
    <submittedName>
        <fullName evidence="1">Unannotated protein</fullName>
    </submittedName>
</protein>
<gene>
    <name evidence="1" type="ORF">UFOPK1493_03949</name>
</gene>
<proteinExistence type="predicted"/>